<evidence type="ECO:0000313" key="1">
    <source>
        <dbReference type="EMBL" id="PNY02887.1"/>
    </source>
</evidence>
<organism evidence="1 2">
    <name type="scientific">Trifolium pratense</name>
    <name type="common">Red clover</name>
    <dbReference type="NCBI Taxonomy" id="57577"/>
    <lineage>
        <taxon>Eukaryota</taxon>
        <taxon>Viridiplantae</taxon>
        <taxon>Streptophyta</taxon>
        <taxon>Embryophyta</taxon>
        <taxon>Tracheophyta</taxon>
        <taxon>Spermatophyta</taxon>
        <taxon>Magnoliopsida</taxon>
        <taxon>eudicotyledons</taxon>
        <taxon>Gunneridae</taxon>
        <taxon>Pentapetalae</taxon>
        <taxon>rosids</taxon>
        <taxon>fabids</taxon>
        <taxon>Fabales</taxon>
        <taxon>Fabaceae</taxon>
        <taxon>Papilionoideae</taxon>
        <taxon>50 kb inversion clade</taxon>
        <taxon>NPAAA clade</taxon>
        <taxon>Hologalegina</taxon>
        <taxon>IRL clade</taxon>
        <taxon>Trifolieae</taxon>
        <taxon>Trifolium</taxon>
    </lineage>
</organism>
<gene>
    <name evidence="1" type="ORF">L195_g026208</name>
</gene>
<evidence type="ECO:0000313" key="2">
    <source>
        <dbReference type="Proteomes" id="UP000236291"/>
    </source>
</evidence>
<dbReference type="ExpressionAtlas" id="A0A2K3NIN8">
    <property type="expression patterns" value="baseline"/>
</dbReference>
<sequence>MAHRQLMDSLTSHISLYHSQSPNPNPNPNPRSSILKWFSSLSIHHRLSHLTILDSNFVQILLQMLSKLQSNNNHGCFILLPDLPSRDPPFLPTLCFKKSHGLIARIADSDTAGKFIFDSVRVFASREGEDAAKCSCDARCLDTVTFCEGIVEDVDRFVEVMDKISGGGFLRGEENEIGEDWVELNWLKSKGYYGIEAFIANRIEVSIRLAWLNSCGGKKRGVKLKEKLNVAGVAANVYWRKKGCVDWWGNLDSVTRKKVFNTIIMKSAKSLVCFKFLGILTNF</sequence>
<protein>
    <submittedName>
        <fullName evidence="1">Uncharacterized protein</fullName>
    </submittedName>
</protein>
<dbReference type="EMBL" id="ASHM01021939">
    <property type="protein sequence ID" value="PNY02887.1"/>
    <property type="molecule type" value="Genomic_DNA"/>
</dbReference>
<reference evidence="1 2" key="1">
    <citation type="journal article" date="2014" name="Am. J. Bot.">
        <title>Genome assembly and annotation for red clover (Trifolium pratense; Fabaceae).</title>
        <authorList>
            <person name="Istvanek J."/>
            <person name="Jaros M."/>
            <person name="Krenek A."/>
            <person name="Repkova J."/>
        </authorList>
    </citation>
    <scope>NUCLEOTIDE SEQUENCE [LARGE SCALE GENOMIC DNA]</scope>
    <source>
        <strain evidence="2">cv. Tatra</strain>
        <tissue evidence="1">Young leaves</tissue>
    </source>
</reference>
<reference evidence="1 2" key="2">
    <citation type="journal article" date="2017" name="Front. Plant Sci.">
        <title>Gene Classification and Mining of Molecular Markers Useful in Red Clover (Trifolium pratense) Breeding.</title>
        <authorList>
            <person name="Istvanek J."/>
            <person name="Dluhosova J."/>
            <person name="Dluhos P."/>
            <person name="Patkova L."/>
            <person name="Nedelnik J."/>
            <person name="Repkova J."/>
        </authorList>
    </citation>
    <scope>NUCLEOTIDE SEQUENCE [LARGE SCALE GENOMIC DNA]</scope>
    <source>
        <strain evidence="2">cv. Tatra</strain>
        <tissue evidence="1">Young leaves</tissue>
    </source>
</reference>
<dbReference type="STRING" id="57577.A0A2K3NIN8"/>
<accession>A0A2K3NIN8</accession>
<dbReference type="AlphaFoldDB" id="A0A2K3NIN8"/>
<comment type="caution">
    <text evidence="1">The sequence shown here is derived from an EMBL/GenBank/DDBJ whole genome shotgun (WGS) entry which is preliminary data.</text>
</comment>
<name>A0A2K3NIN8_TRIPR</name>
<proteinExistence type="predicted"/>
<dbReference type="Proteomes" id="UP000236291">
    <property type="component" value="Unassembled WGS sequence"/>
</dbReference>